<evidence type="ECO:0000256" key="2">
    <source>
        <dbReference type="SAM" id="MobiDB-lite"/>
    </source>
</evidence>
<keyword evidence="1" id="KW-0175">Coiled coil</keyword>
<keyword evidence="5" id="KW-1185">Reference proteome</keyword>
<proteinExistence type="predicted"/>
<feature type="compositionally biased region" description="Low complexity" evidence="2">
    <location>
        <begin position="554"/>
        <end position="571"/>
    </location>
</feature>
<keyword evidence="3" id="KW-0472">Membrane</keyword>
<accession>A0A9P6RGE4</accession>
<feature type="transmembrane region" description="Helical" evidence="3">
    <location>
        <begin position="6"/>
        <end position="25"/>
    </location>
</feature>
<feature type="compositionally biased region" description="Low complexity" evidence="2">
    <location>
        <begin position="137"/>
        <end position="159"/>
    </location>
</feature>
<feature type="transmembrane region" description="Helical" evidence="3">
    <location>
        <begin position="32"/>
        <end position="64"/>
    </location>
</feature>
<name>A0A9P6RGE4_9FUNG</name>
<feature type="region of interest" description="Disordered" evidence="2">
    <location>
        <begin position="177"/>
        <end position="221"/>
    </location>
</feature>
<sequence>MNAWIGAILTGVGLFFVVIGIIAALKRRIGYLYLYATLVGLWQILALTHILIICGLVTLPVGTIDPAFIVGQKIVENPSYPLKIAIPVLYGFQWCTWCVILVYIVSLRLETIDPTLGFEIQDPKQRHSLDTRTNYASSSCPNINGGSSNSNSSSSNNNPRMSQHLFNFRQSVIAPIGGESSPASSNSRSSGSGGAGIDCHSITRMNKGKEPMDKARYGSDIEMPQAPERSWVGMERRASSDSNSIFIPNDPRISQVVVTFKDNSLDSQQEHTSRSLFASEHSSKQQIPEATTIYITNHHYGRSSNIGSNKAVVHDGQPGNSSQITSATAAAARGLGAVANRSDSYVLNFSASGETLSDMIFKSTQDPISSPMVPISTAKPVVTASPFSTATVSPPPQQPPIATKDMAGFHSYVDDDAPNPARIRGTGTKVSLTLSSDSSSSELSALSNAYSSDSDDMLEFAPINTNTQVKPQQQTEGPLPPLPQHRPDGVVAGLAMTSADPLHITPKSQNQQQLQHSAAISELKSCDDSEKESHQYASHSPSGGDDYPPQAQPNSSDSSHSLSSLSSTSTRSRNDDRSERRQGFETTDHKSTPTFSSSQYWRNRASQPTSLPPSPSFSSSHPSDNLSSSPSSISSILPLQSSSSSSFTQNYITNAFSKKKKLQIPTIVIHADDEDGEPPRILSQQDIDYLTTMPPVPLRPLVQPWDDIEEEGDEELYDDGYDGYDDYDDYPHPHHQPHYHESHLEQLYQQFPTAVGAIAYDDEDIDERKEEYNDREQELRGMRSRIDEAQLQRIQLQQQQQHQKLRRQSQQQDLHNVRAMQFNLSKSGGGRFESEDDPYALDVPIGLNVDRADLEGL</sequence>
<protein>
    <submittedName>
        <fullName evidence="4">Uncharacterized protein</fullName>
    </submittedName>
</protein>
<feature type="region of interest" description="Disordered" evidence="2">
    <location>
        <begin position="131"/>
        <end position="161"/>
    </location>
</feature>
<dbReference type="OrthoDB" id="2431359at2759"/>
<comment type="caution">
    <text evidence="4">The sequence shown here is derived from an EMBL/GenBank/DDBJ whole genome shotgun (WGS) entry which is preliminary data.</text>
</comment>
<feature type="compositionally biased region" description="Polar residues" evidence="2">
    <location>
        <begin position="592"/>
        <end position="605"/>
    </location>
</feature>
<dbReference type="AlphaFoldDB" id="A0A9P6RGE4"/>
<organism evidence="4 5">
    <name type="scientific">Linnemannia gamsii</name>
    <dbReference type="NCBI Taxonomy" id="64522"/>
    <lineage>
        <taxon>Eukaryota</taxon>
        <taxon>Fungi</taxon>
        <taxon>Fungi incertae sedis</taxon>
        <taxon>Mucoromycota</taxon>
        <taxon>Mortierellomycotina</taxon>
        <taxon>Mortierellomycetes</taxon>
        <taxon>Mortierellales</taxon>
        <taxon>Mortierellaceae</taxon>
        <taxon>Linnemannia</taxon>
    </lineage>
</organism>
<feature type="compositionally biased region" description="Low complexity" evidence="2">
    <location>
        <begin position="177"/>
        <end position="190"/>
    </location>
</feature>
<keyword evidence="3" id="KW-1133">Transmembrane helix</keyword>
<feature type="compositionally biased region" description="Basic and acidic residues" evidence="2">
    <location>
        <begin position="572"/>
        <end position="591"/>
    </location>
</feature>
<feature type="compositionally biased region" description="Low complexity" evidence="2">
    <location>
        <begin position="616"/>
        <end position="644"/>
    </location>
</feature>
<evidence type="ECO:0000313" key="4">
    <source>
        <dbReference type="EMBL" id="KAG0318160.1"/>
    </source>
</evidence>
<feature type="compositionally biased region" description="Basic and acidic residues" evidence="2">
    <location>
        <begin position="524"/>
        <end position="534"/>
    </location>
</feature>
<dbReference type="Proteomes" id="UP000823405">
    <property type="component" value="Unassembled WGS sequence"/>
</dbReference>
<feature type="region of interest" description="Disordered" evidence="2">
    <location>
        <begin position="431"/>
        <end position="450"/>
    </location>
</feature>
<evidence type="ECO:0000256" key="3">
    <source>
        <dbReference type="SAM" id="Phobius"/>
    </source>
</evidence>
<dbReference type="EMBL" id="JAAAIN010000205">
    <property type="protein sequence ID" value="KAG0318160.1"/>
    <property type="molecule type" value="Genomic_DNA"/>
</dbReference>
<gene>
    <name evidence="4" type="ORF">BGZ97_004261</name>
</gene>
<evidence type="ECO:0000313" key="5">
    <source>
        <dbReference type="Proteomes" id="UP000823405"/>
    </source>
</evidence>
<feature type="region of interest" description="Disordered" evidence="2">
    <location>
        <begin position="524"/>
        <end position="644"/>
    </location>
</feature>
<feature type="coiled-coil region" evidence="1">
    <location>
        <begin position="765"/>
        <end position="799"/>
    </location>
</feature>
<feature type="region of interest" description="Disordered" evidence="2">
    <location>
        <begin position="468"/>
        <end position="489"/>
    </location>
</feature>
<feature type="compositionally biased region" description="Basic and acidic residues" evidence="2">
    <location>
        <begin position="207"/>
        <end position="219"/>
    </location>
</feature>
<reference evidence="4" key="1">
    <citation type="journal article" date="2020" name="Fungal Divers.">
        <title>Resolving the Mortierellaceae phylogeny through synthesis of multi-gene phylogenetics and phylogenomics.</title>
        <authorList>
            <person name="Vandepol N."/>
            <person name="Liber J."/>
            <person name="Desiro A."/>
            <person name="Na H."/>
            <person name="Kennedy M."/>
            <person name="Barry K."/>
            <person name="Grigoriev I.V."/>
            <person name="Miller A.N."/>
            <person name="O'Donnell K."/>
            <person name="Stajich J.E."/>
            <person name="Bonito G."/>
        </authorList>
    </citation>
    <scope>NUCLEOTIDE SEQUENCE</scope>
    <source>
        <strain evidence="4">NVP60</strain>
    </source>
</reference>
<keyword evidence="3" id="KW-0812">Transmembrane</keyword>
<evidence type="ECO:0000256" key="1">
    <source>
        <dbReference type="SAM" id="Coils"/>
    </source>
</evidence>